<evidence type="ECO:0000313" key="2">
    <source>
        <dbReference type="EMBL" id="KAF7514023.1"/>
    </source>
</evidence>
<keyword evidence="1" id="KW-1133">Transmembrane helix</keyword>
<evidence type="ECO:0000313" key="3">
    <source>
        <dbReference type="Proteomes" id="UP000606974"/>
    </source>
</evidence>
<dbReference type="Proteomes" id="UP000606974">
    <property type="component" value="Unassembled WGS sequence"/>
</dbReference>
<proteinExistence type="predicted"/>
<keyword evidence="3" id="KW-1185">Reference proteome</keyword>
<evidence type="ECO:0000256" key="1">
    <source>
        <dbReference type="SAM" id="Phobius"/>
    </source>
</evidence>
<dbReference type="OrthoDB" id="4733511at2759"/>
<keyword evidence="1" id="KW-0472">Membrane</keyword>
<accession>A0A8H7ARR7</accession>
<keyword evidence="1" id="KW-0812">Transmembrane</keyword>
<sequence>MSSSTASAIFFYQKKILEGFQNDKRCSADNVLYSEWQQRIKDYSSRRDGTEEQKIARCEENPEELEYGDFFLAYPVPAYALWYLVDSLCLLDDTILGATSECPDLDSPTLRPLQYLLSDQIANLRLDENDSKDSTENSRHLESTLLSLEQEFYSVAIPFEEARIAWGTWEKSFEANVRKIDSGFWILECTSKAVEQRFESVQSLLSGMEDRLEHLADKFPDLENTTPKTWKPSGESSLQSIPLHSKPNHWDQQVLSRVTVEQELSPIWGEESMVDVPGEPHTGVRRINLSVSLFVQDWLLQRMRIFTWSWRSDPSTIGAYLILSLLGLMIMCTMEVILHVISSLWVALRPVSVV</sequence>
<protein>
    <submittedName>
        <fullName evidence="2">Uncharacterized protein</fullName>
    </submittedName>
</protein>
<reference evidence="2" key="1">
    <citation type="submission" date="2020-02" db="EMBL/GenBank/DDBJ databases">
        <authorList>
            <person name="Palmer J.M."/>
        </authorList>
    </citation>
    <scope>NUCLEOTIDE SEQUENCE</scope>
    <source>
        <strain evidence="2">EPUS1.4</strain>
        <tissue evidence="2">Thallus</tissue>
    </source>
</reference>
<comment type="caution">
    <text evidence="2">The sequence shown here is derived from an EMBL/GenBank/DDBJ whole genome shotgun (WGS) entry which is preliminary data.</text>
</comment>
<feature type="transmembrane region" description="Helical" evidence="1">
    <location>
        <begin position="319"/>
        <end position="348"/>
    </location>
</feature>
<dbReference type="AlphaFoldDB" id="A0A8H7ARR7"/>
<gene>
    <name evidence="2" type="ORF">GJ744_006637</name>
</gene>
<dbReference type="EMBL" id="JAACFV010000003">
    <property type="protein sequence ID" value="KAF7514023.1"/>
    <property type="molecule type" value="Genomic_DNA"/>
</dbReference>
<name>A0A8H7ARR7_9EURO</name>
<organism evidence="2 3">
    <name type="scientific">Endocarpon pusillum</name>
    <dbReference type="NCBI Taxonomy" id="364733"/>
    <lineage>
        <taxon>Eukaryota</taxon>
        <taxon>Fungi</taxon>
        <taxon>Dikarya</taxon>
        <taxon>Ascomycota</taxon>
        <taxon>Pezizomycotina</taxon>
        <taxon>Eurotiomycetes</taxon>
        <taxon>Chaetothyriomycetidae</taxon>
        <taxon>Verrucariales</taxon>
        <taxon>Verrucariaceae</taxon>
        <taxon>Endocarpon</taxon>
    </lineage>
</organism>